<feature type="compositionally biased region" description="Polar residues" evidence="1">
    <location>
        <begin position="173"/>
        <end position="206"/>
    </location>
</feature>
<dbReference type="AlphaFoldDB" id="A0AAD5WH64"/>
<dbReference type="GO" id="GO:0005829">
    <property type="term" value="C:cytosol"/>
    <property type="evidence" value="ECO:0007669"/>
    <property type="project" value="TreeGrafter"/>
</dbReference>
<protein>
    <submittedName>
        <fullName evidence="2">Uncharacterized protein</fullName>
    </submittedName>
</protein>
<dbReference type="InterPro" id="IPR051640">
    <property type="entry name" value="GRB10-interact_GYF"/>
</dbReference>
<gene>
    <name evidence="2" type="ORF">KIN20_031674</name>
</gene>
<feature type="compositionally biased region" description="Polar residues" evidence="1">
    <location>
        <begin position="245"/>
        <end position="260"/>
    </location>
</feature>
<feature type="region of interest" description="Disordered" evidence="1">
    <location>
        <begin position="1"/>
        <end position="25"/>
    </location>
</feature>
<accession>A0AAD5WH64</accession>
<sequence length="421" mass="46626">MQQCLEETRKAEEAEKRRLEEVERQRKLEEAAMREKEAERERCAKELAEEEARRLAAAKAEKIRQQQADQQRKQRITEDSARKTTPAASSNEKEKHRDSAKTFEVEEAWQSVSKSSQTASQKVINPTKVAPWSAASSLAPTKEKSLKEIQEEEERLLRAEQAKQARLRKEQESASLQSSGTWSNASQHLQWNQPAQQSSAIKTSTKPAWGGAGVEQHKASSSPLFDGPSLQAANKVPSALPKKTATASGKLNNKATPVNNSTNLLASEKAAKRALGMCEDNNVFIEWVVQRLKQLSSSVEADVLARFIEGVENPDEVEDYVMGYLGDSKTVKEFVREFLQKRSDFRNRGQHAVKDDLSSARGAPLSGNGSGFSVVQGRKKKNKGARLIVDGSCLGFRATSDPNRVNQGEIETVALSPGQKR</sequence>
<keyword evidence="3" id="KW-1185">Reference proteome</keyword>
<name>A0AAD5WH64_PARTN</name>
<comment type="caution">
    <text evidence="2">The sequence shown here is derived from an EMBL/GenBank/DDBJ whole genome shotgun (WGS) entry which is preliminary data.</text>
</comment>
<evidence type="ECO:0000313" key="2">
    <source>
        <dbReference type="EMBL" id="KAJ1370042.1"/>
    </source>
</evidence>
<dbReference type="Proteomes" id="UP001196413">
    <property type="component" value="Unassembled WGS sequence"/>
</dbReference>
<feature type="compositionally biased region" description="Polar residues" evidence="1">
    <location>
        <begin position="110"/>
        <end position="124"/>
    </location>
</feature>
<dbReference type="PANTHER" id="PTHR14445:SF36">
    <property type="entry name" value="FI03272P-RELATED"/>
    <property type="match status" value="1"/>
</dbReference>
<feature type="compositionally biased region" description="Basic and acidic residues" evidence="1">
    <location>
        <begin position="91"/>
        <end position="104"/>
    </location>
</feature>
<organism evidence="2 3">
    <name type="scientific">Parelaphostrongylus tenuis</name>
    <name type="common">Meningeal worm</name>
    <dbReference type="NCBI Taxonomy" id="148309"/>
    <lineage>
        <taxon>Eukaryota</taxon>
        <taxon>Metazoa</taxon>
        <taxon>Ecdysozoa</taxon>
        <taxon>Nematoda</taxon>
        <taxon>Chromadorea</taxon>
        <taxon>Rhabditida</taxon>
        <taxon>Rhabditina</taxon>
        <taxon>Rhabditomorpha</taxon>
        <taxon>Strongyloidea</taxon>
        <taxon>Metastrongylidae</taxon>
        <taxon>Parelaphostrongylus</taxon>
    </lineage>
</organism>
<evidence type="ECO:0000313" key="3">
    <source>
        <dbReference type="Proteomes" id="UP001196413"/>
    </source>
</evidence>
<evidence type="ECO:0000256" key="1">
    <source>
        <dbReference type="SAM" id="MobiDB-lite"/>
    </source>
</evidence>
<feature type="region of interest" description="Disordered" evidence="1">
    <location>
        <begin position="350"/>
        <end position="376"/>
    </location>
</feature>
<feature type="region of interest" description="Disordered" evidence="1">
    <location>
        <begin position="48"/>
        <end position="260"/>
    </location>
</feature>
<feature type="compositionally biased region" description="Basic and acidic residues" evidence="1">
    <location>
        <begin position="141"/>
        <end position="172"/>
    </location>
</feature>
<feature type="compositionally biased region" description="Basic and acidic residues" evidence="1">
    <location>
        <begin position="48"/>
        <end position="82"/>
    </location>
</feature>
<proteinExistence type="predicted"/>
<reference evidence="2" key="1">
    <citation type="submission" date="2021-06" db="EMBL/GenBank/DDBJ databases">
        <title>Parelaphostrongylus tenuis whole genome reference sequence.</title>
        <authorList>
            <person name="Garwood T.J."/>
            <person name="Larsen P.A."/>
            <person name="Fountain-Jones N.M."/>
            <person name="Garbe J.R."/>
            <person name="Macchietto M.G."/>
            <person name="Kania S.A."/>
            <person name="Gerhold R.W."/>
            <person name="Richards J.E."/>
            <person name="Wolf T.M."/>
        </authorList>
    </citation>
    <scope>NUCLEOTIDE SEQUENCE</scope>
    <source>
        <strain evidence="2">MNPRO001-30</strain>
        <tissue evidence="2">Meninges</tissue>
    </source>
</reference>
<dbReference type="PANTHER" id="PTHR14445">
    <property type="entry name" value="GRB10 INTERACTING GYF PROTEIN"/>
    <property type="match status" value="1"/>
</dbReference>
<dbReference type="EMBL" id="JAHQIW010006717">
    <property type="protein sequence ID" value="KAJ1370042.1"/>
    <property type="molecule type" value="Genomic_DNA"/>
</dbReference>